<dbReference type="EMBL" id="VOFY01000008">
    <property type="protein sequence ID" value="KAA8590441.1"/>
    <property type="molecule type" value="Genomic_DNA"/>
</dbReference>
<name>A0A5J5DDJ0_9PERO</name>
<dbReference type="GO" id="GO:0003714">
    <property type="term" value="F:transcription corepressor activity"/>
    <property type="evidence" value="ECO:0007669"/>
    <property type="project" value="InterPro"/>
</dbReference>
<dbReference type="AlphaFoldDB" id="A0A5J5DDJ0"/>
<gene>
    <name evidence="2" type="ORF">FQN60_014375</name>
</gene>
<dbReference type="InterPro" id="IPR009643">
    <property type="entry name" value="HS1-bd"/>
</dbReference>
<evidence type="ECO:0008006" key="4">
    <source>
        <dbReference type="Google" id="ProtNLM"/>
    </source>
</evidence>
<comment type="similarity">
    <text evidence="1">Belongs to the HSBP1 family.</text>
</comment>
<dbReference type="Gene3D" id="1.20.5.430">
    <property type="match status" value="1"/>
</dbReference>
<evidence type="ECO:0000313" key="3">
    <source>
        <dbReference type="Proteomes" id="UP000327493"/>
    </source>
</evidence>
<organism evidence="2 3">
    <name type="scientific">Etheostoma spectabile</name>
    <name type="common">orangethroat darter</name>
    <dbReference type="NCBI Taxonomy" id="54343"/>
    <lineage>
        <taxon>Eukaryota</taxon>
        <taxon>Metazoa</taxon>
        <taxon>Chordata</taxon>
        <taxon>Craniata</taxon>
        <taxon>Vertebrata</taxon>
        <taxon>Euteleostomi</taxon>
        <taxon>Actinopterygii</taxon>
        <taxon>Neopterygii</taxon>
        <taxon>Teleostei</taxon>
        <taxon>Neoteleostei</taxon>
        <taxon>Acanthomorphata</taxon>
        <taxon>Eupercaria</taxon>
        <taxon>Perciformes</taxon>
        <taxon>Percoidei</taxon>
        <taxon>Percidae</taxon>
        <taxon>Etheostomatinae</taxon>
        <taxon>Etheostoma</taxon>
    </lineage>
</organism>
<proteinExistence type="inferred from homology"/>
<sequence>MAETDPKSVQDLTNVVQTLLQQMQDKFQTMLVWKRLRQHLKRLKRDKAPNGVAWTSIFSSCSSQRFTAAFFRSTSLTENIYKKAGAIE</sequence>
<evidence type="ECO:0000313" key="2">
    <source>
        <dbReference type="EMBL" id="KAA8590441.1"/>
    </source>
</evidence>
<keyword evidence="3" id="KW-1185">Reference proteome</keyword>
<accession>A0A5J5DDJ0</accession>
<dbReference type="Proteomes" id="UP000327493">
    <property type="component" value="Chromosome 8"/>
</dbReference>
<protein>
    <recommendedName>
        <fullName evidence="4">Heat shock factor binding protein 1</fullName>
    </recommendedName>
</protein>
<comment type="caution">
    <text evidence="2">The sequence shown here is derived from an EMBL/GenBank/DDBJ whole genome shotgun (WGS) entry which is preliminary data.</text>
</comment>
<evidence type="ECO:0000256" key="1">
    <source>
        <dbReference type="ARBA" id="ARBA00006349"/>
    </source>
</evidence>
<reference evidence="2 3" key="1">
    <citation type="submission" date="2019-08" db="EMBL/GenBank/DDBJ databases">
        <title>A chromosome-level genome assembly, high-density linkage maps, and genome scans reveal the genomic architecture of hybrid incompatibilities underlying speciation via character displacement in darters (Percidae: Etheostominae).</title>
        <authorList>
            <person name="Moran R.L."/>
            <person name="Catchen J.M."/>
            <person name="Fuller R.C."/>
        </authorList>
    </citation>
    <scope>NUCLEOTIDE SEQUENCE [LARGE SCALE GENOMIC DNA]</scope>
    <source>
        <strain evidence="2">EspeVRDwgs_2016</strain>
        <tissue evidence="2">Muscle</tissue>
    </source>
</reference>
<dbReference type="Pfam" id="PF06825">
    <property type="entry name" value="HSBP1"/>
    <property type="match status" value="1"/>
</dbReference>